<dbReference type="GO" id="GO:0030170">
    <property type="term" value="F:pyridoxal phosphate binding"/>
    <property type="evidence" value="ECO:0007669"/>
    <property type="project" value="InterPro"/>
</dbReference>
<keyword evidence="11" id="KW-1185">Reference proteome</keyword>
<evidence type="ECO:0000256" key="7">
    <source>
        <dbReference type="ARBA" id="ARBA00022898"/>
    </source>
</evidence>
<dbReference type="PANTHER" id="PTHR11879">
    <property type="entry name" value="ASPARTATE AMINOTRANSFERASE"/>
    <property type="match status" value="1"/>
</dbReference>
<dbReference type="Gene3D" id="3.40.640.10">
    <property type="entry name" value="Type I PLP-dependent aspartate aminotransferase-like (Major domain)"/>
    <property type="match status" value="1"/>
</dbReference>
<dbReference type="SUPFAM" id="SSF53383">
    <property type="entry name" value="PLP-dependent transferases"/>
    <property type="match status" value="1"/>
</dbReference>
<keyword evidence="7" id="KW-0663">Pyridoxal phosphate</keyword>
<evidence type="ECO:0000256" key="3">
    <source>
        <dbReference type="ARBA" id="ARBA00011738"/>
    </source>
</evidence>
<dbReference type="GO" id="GO:0004069">
    <property type="term" value="F:L-aspartate:2-oxoglutarate aminotransferase activity"/>
    <property type="evidence" value="ECO:0007669"/>
    <property type="project" value="UniProtKB-EC"/>
</dbReference>
<dbReference type="InterPro" id="IPR004839">
    <property type="entry name" value="Aminotransferase_I/II_large"/>
</dbReference>
<keyword evidence="6 10" id="KW-0808">Transferase</keyword>
<dbReference type="InterPro" id="IPR015422">
    <property type="entry name" value="PyrdxlP-dep_Trfase_small"/>
</dbReference>
<organism evidence="10 11">
    <name type="scientific">Gonapodya prolifera (strain JEL478)</name>
    <name type="common">Monoblepharis prolifera</name>
    <dbReference type="NCBI Taxonomy" id="1344416"/>
    <lineage>
        <taxon>Eukaryota</taxon>
        <taxon>Fungi</taxon>
        <taxon>Fungi incertae sedis</taxon>
        <taxon>Chytridiomycota</taxon>
        <taxon>Chytridiomycota incertae sedis</taxon>
        <taxon>Monoblepharidomycetes</taxon>
        <taxon>Monoblepharidales</taxon>
        <taxon>Gonapodyaceae</taxon>
        <taxon>Gonapodya</taxon>
    </lineage>
</organism>
<protein>
    <recommendedName>
        <fullName evidence="4">aspartate transaminase</fullName>
        <ecNumber evidence="4">2.6.1.1</ecNumber>
    </recommendedName>
    <alternativeName>
        <fullName evidence="8">Transaminase A</fullName>
    </alternativeName>
</protein>
<dbReference type="GO" id="GO:0006520">
    <property type="term" value="P:amino acid metabolic process"/>
    <property type="evidence" value="ECO:0007669"/>
    <property type="project" value="InterPro"/>
</dbReference>
<dbReference type="OMA" id="MGFEMFC"/>
<evidence type="ECO:0000259" key="9">
    <source>
        <dbReference type="Pfam" id="PF00155"/>
    </source>
</evidence>
<comment type="similarity">
    <text evidence="2">Belongs to the class-I pyridoxal-phosphate-dependent aminotransferase family.</text>
</comment>
<dbReference type="NCBIfam" id="NF006719">
    <property type="entry name" value="PRK09257.1"/>
    <property type="match status" value="1"/>
</dbReference>
<dbReference type="EMBL" id="KQ965736">
    <property type="protein sequence ID" value="KXS20079.1"/>
    <property type="molecule type" value="Genomic_DNA"/>
</dbReference>
<dbReference type="CDD" id="cd00609">
    <property type="entry name" value="AAT_like"/>
    <property type="match status" value="1"/>
</dbReference>
<comment type="subunit">
    <text evidence="3">Homodimer.</text>
</comment>
<gene>
    <name evidence="10" type="ORF">M427DRAFT_52340</name>
</gene>
<evidence type="ECO:0000256" key="4">
    <source>
        <dbReference type="ARBA" id="ARBA00012753"/>
    </source>
</evidence>
<dbReference type="Proteomes" id="UP000070544">
    <property type="component" value="Unassembled WGS sequence"/>
</dbReference>
<evidence type="ECO:0000256" key="6">
    <source>
        <dbReference type="ARBA" id="ARBA00022679"/>
    </source>
</evidence>
<dbReference type="Gene3D" id="3.90.1150.10">
    <property type="entry name" value="Aspartate Aminotransferase, domain 1"/>
    <property type="match status" value="1"/>
</dbReference>
<dbReference type="OrthoDB" id="6752799at2759"/>
<dbReference type="AlphaFoldDB" id="A0A139ATN6"/>
<evidence type="ECO:0000313" key="10">
    <source>
        <dbReference type="EMBL" id="KXS20079.1"/>
    </source>
</evidence>
<keyword evidence="5" id="KW-0032">Aminotransferase</keyword>
<evidence type="ECO:0000313" key="11">
    <source>
        <dbReference type="Proteomes" id="UP000070544"/>
    </source>
</evidence>
<name>A0A139ATN6_GONPJ</name>
<evidence type="ECO:0000256" key="5">
    <source>
        <dbReference type="ARBA" id="ARBA00022576"/>
    </source>
</evidence>
<comment type="cofactor">
    <cofactor evidence="1">
        <name>pyridoxal 5'-phosphate</name>
        <dbReference type="ChEBI" id="CHEBI:597326"/>
    </cofactor>
</comment>
<evidence type="ECO:0000256" key="2">
    <source>
        <dbReference type="ARBA" id="ARBA00007441"/>
    </source>
</evidence>
<dbReference type="EC" id="2.6.1.1" evidence="4"/>
<dbReference type="STRING" id="1344416.A0A139ATN6"/>
<sequence>MSQAKPASRYESVPQPPGDAIFGIVKEFRASTHPSKVNLSIGAYRDDQGQPWVLPVVKKAELQLVQSPSYDHEYLGMEGYAPFVQAASLLVLGKDSKAIKEGRVAAVQTVSGTGAIRLAYEFYKNYRKDAPILLPRPTWPNHPQIAVEAGIKTLEYRYYDAKTKGLDLAGMLEDIKAAPPRSIILLHACAHNPTGVDPTPEQWKQIAEACLSRDLDVFFDIAYQGFASGDLGRDAWAVRHFEERGFELFVAQSFSKNFGLYGERTGALTCVVGSKETAAKVTAQLGRLTRALVSNCPSHGAKIAAVVLNDPALYAEWEDNLQTMSKRIQTMRDQVFDILTKELKTPGDWTHIKNQIGMFSYTGLTKAQCTALRKDRAVFLLDSGRISVAGLNEGNVRYFAESLDWAVRNVKE</sequence>
<dbReference type="InterPro" id="IPR015421">
    <property type="entry name" value="PyrdxlP-dep_Trfase_major"/>
</dbReference>
<reference evidence="10 11" key="1">
    <citation type="journal article" date="2015" name="Genome Biol. Evol.">
        <title>Phylogenomic analyses indicate that early fungi evolved digesting cell walls of algal ancestors of land plants.</title>
        <authorList>
            <person name="Chang Y."/>
            <person name="Wang S."/>
            <person name="Sekimoto S."/>
            <person name="Aerts A.L."/>
            <person name="Choi C."/>
            <person name="Clum A."/>
            <person name="LaButti K.M."/>
            <person name="Lindquist E.A."/>
            <person name="Yee Ngan C."/>
            <person name="Ohm R.A."/>
            <person name="Salamov A.A."/>
            <person name="Grigoriev I.V."/>
            <person name="Spatafora J.W."/>
            <person name="Berbee M.L."/>
        </authorList>
    </citation>
    <scope>NUCLEOTIDE SEQUENCE [LARGE SCALE GENOMIC DNA]</scope>
    <source>
        <strain evidence="10 11">JEL478</strain>
    </source>
</reference>
<dbReference type="InterPro" id="IPR015424">
    <property type="entry name" value="PyrdxlP-dep_Trfase"/>
</dbReference>
<dbReference type="PRINTS" id="PR00799">
    <property type="entry name" value="TRANSAMINASE"/>
</dbReference>
<dbReference type="PANTHER" id="PTHR11879:SF55">
    <property type="entry name" value="GLUTAMATE OXALOACETATE TRANSAMINASE 1, ISOFORM B"/>
    <property type="match status" value="1"/>
</dbReference>
<accession>A0A139ATN6</accession>
<dbReference type="InterPro" id="IPR000796">
    <property type="entry name" value="Asp_trans"/>
</dbReference>
<evidence type="ECO:0000256" key="1">
    <source>
        <dbReference type="ARBA" id="ARBA00001933"/>
    </source>
</evidence>
<feature type="domain" description="Aminotransferase class I/classII large" evidence="9">
    <location>
        <begin position="35"/>
        <end position="403"/>
    </location>
</feature>
<dbReference type="Pfam" id="PF00155">
    <property type="entry name" value="Aminotran_1_2"/>
    <property type="match status" value="1"/>
</dbReference>
<evidence type="ECO:0000256" key="8">
    <source>
        <dbReference type="ARBA" id="ARBA00030923"/>
    </source>
</evidence>
<proteinExistence type="inferred from homology"/>
<dbReference type="FunFam" id="3.40.640.10:FF:000066">
    <property type="entry name" value="Aspartate aminotransferase"/>
    <property type="match status" value="1"/>
</dbReference>
<dbReference type="FunFam" id="3.90.1150.10:FF:000001">
    <property type="entry name" value="Aspartate aminotransferase"/>
    <property type="match status" value="1"/>
</dbReference>